<dbReference type="InterPro" id="IPR011990">
    <property type="entry name" value="TPR-like_helical_dom_sf"/>
</dbReference>
<dbReference type="Pfam" id="PF13041">
    <property type="entry name" value="PPR_2"/>
    <property type="match status" value="1"/>
</dbReference>
<evidence type="ECO:0000256" key="2">
    <source>
        <dbReference type="PROSITE-ProRule" id="PRU00708"/>
    </source>
</evidence>
<feature type="repeat" description="PPR" evidence="2">
    <location>
        <begin position="329"/>
        <end position="363"/>
    </location>
</feature>
<dbReference type="EMBL" id="CP031041">
    <property type="protein sequence ID" value="QDZ22534.1"/>
    <property type="molecule type" value="Genomic_DNA"/>
</dbReference>
<feature type="region of interest" description="Disordered" evidence="3">
    <location>
        <begin position="1"/>
        <end position="86"/>
    </location>
</feature>
<dbReference type="AlphaFoldDB" id="A0A5B8MRA5"/>
<keyword evidence="1" id="KW-0677">Repeat</keyword>
<feature type="compositionally biased region" description="Basic and acidic residues" evidence="3">
    <location>
        <begin position="39"/>
        <end position="55"/>
    </location>
</feature>
<evidence type="ECO:0000313" key="4">
    <source>
        <dbReference type="EMBL" id="QDZ22534.1"/>
    </source>
</evidence>
<sequence length="892" mass="97606">MRAGRVRGSGGVGRTAQQGRVVKAPGSKVGRATAAGGLGERRGREVLSGRGRDVAVRAGSPRRSGGGGGRKGKKGHHHHHHQNTPQVEELLALTRKNKLSDFVRALSRYSKEERKSVFESKFLRRTFLDYCKKNGSAKEAYAFLIEADKVDANLVTSSQLAHQENSRGNLIYYDTRMASRVIGVCARGGDSALAQKAMNYLSVDKGLQLDVYMYTGAINACAKKGEVQKACKLFRQSEVEDGLQPDVFMYCALLKVFRQGISNCSGSDEGEGEGEQGSGQNRPLFGGGDRPPLAGSDEASSSVPRTKQGLLEQALEYIDHMQEEGIVGDVVLYNCLISTCGRALNLEKAESYFWEMQSLGVEPNSKTYSILIHACLSAKEGEKALQYFRDAREQSGVINAHLCAQAVQAHAMLNTTKTDPGETLEGALKLYRELEIEGVQIDGVASASLISLASDLGYHDRALEILNAISHSAGASERPPPEPFAVAADMCAKQNDIEGAKGILRQIKDNENFLPNHELGASLINAFSKAGDLVTSFEVLEVFLARGIVPNSYSFSGLLYACACAGLPVLALKLYSLAKNTGSVTNDPSLHGVWCSSVLHAYLKTRREKYLNKMEGTEEGDLNVDLYVKKISLDIDERLAPFKGKNSSFSPGSRAGGGLGGADDTKQEIIGGIKQVYRDAVGKGYKPSVKVLDMMLECMCTNFYMERIQKVPDYSFQDTAPNLDVSEGAGLFETTAFALFEEASELGVLPPCVSQSDLEIKVDFRQLTPIVAEVCLLVLLRSLKRRWDSSQGKHDFKSLLLLLPRPSQEEVEEKEEGSVPLVDRKVKSLLRYIGMEYVMVDKDERYGDDCMLCIVRPKTIKKCLSSKPERSFESNVSLAYGTTQEIRADYYL</sequence>
<dbReference type="OrthoDB" id="42736at2759"/>
<feature type="compositionally biased region" description="Basic residues" evidence="3">
    <location>
        <begin position="70"/>
        <end position="82"/>
    </location>
</feature>
<evidence type="ECO:0000256" key="3">
    <source>
        <dbReference type="SAM" id="MobiDB-lite"/>
    </source>
</evidence>
<dbReference type="PANTHER" id="PTHR47935:SF1">
    <property type="entry name" value="PENTATRICOPEPTIDE REPEAT-CONTAINING PROTEIN MRL1, CHLOROPLASTIC"/>
    <property type="match status" value="1"/>
</dbReference>
<proteinExistence type="predicted"/>
<protein>
    <recommendedName>
        <fullName evidence="6">Pentacotripeptide-repeat region of PRORP domain-containing protein</fullName>
    </recommendedName>
</protein>
<dbReference type="PANTHER" id="PTHR47935">
    <property type="entry name" value="PENTATRICOPEPTIDE REPEAT-CONTAINING PROTEIN MRL1, CHLOROPLASTIC"/>
    <property type="match status" value="1"/>
</dbReference>
<name>A0A5B8MRA5_9CHLO</name>
<keyword evidence="5" id="KW-1185">Reference proteome</keyword>
<dbReference type="InterPro" id="IPR002885">
    <property type="entry name" value="PPR_rpt"/>
</dbReference>
<dbReference type="InterPro" id="IPR053303">
    <property type="entry name" value="Chloroplast_PPR"/>
</dbReference>
<dbReference type="Gene3D" id="1.25.40.10">
    <property type="entry name" value="Tetratricopeptide repeat domain"/>
    <property type="match status" value="3"/>
</dbReference>
<evidence type="ECO:0008006" key="6">
    <source>
        <dbReference type="Google" id="ProtNLM"/>
    </source>
</evidence>
<evidence type="ECO:0000256" key="1">
    <source>
        <dbReference type="ARBA" id="ARBA00022737"/>
    </source>
</evidence>
<dbReference type="STRING" id="1764295.A0A5B8MRA5"/>
<dbReference type="PROSITE" id="PS51375">
    <property type="entry name" value="PPR"/>
    <property type="match status" value="2"/>
</dbReference>
<dbReference type="Proteomes" id="UP000316726">
    <property type="component" value="Chromosome 8"/>
</dbReference>
<feature type="region of interest" description="Disordered" evidence="3">
    <location>
        <begin position="266"/>
        <end position="305"/>
    </location>
</feature>
<accession>A0A5B8MRA5</accession>
<reference evidence="4 5" key="1">
    <citation type="submission" date="2018-07" db="EMBL/GenBank/DDBJ databases">
        <title>The complete nuclear genome of the prasinophyte Chloropicon primus (CCMP1205).</title>
        <authorList>
            <person name="Pombert J.-F."/>
            <person name="Otis C."/>
            <person name="Turmel M."/>
            <person name="Lemieux C."/>
        </authorList>
    </citation>
    <scope>NUCLEOTIDE SEQUENCE [LARGE SCALE GENOMIC DNA]</scope>
    <source>
        <strain evidence="4 5">CCMP1205</strain>
    </source>
</reference>
<evidence type="ECO:0000313" key="5">
    <source>
        <dbReference type="Proteomes" id="UP000316726"/>
    </source>
</evidence>
<dbReference type="Pfam" id="PF13812">
    <property type="entry name" value="PPR_3"/>
    <property type="match status" value="1"/>
</dbReference>
<organism evidence="4 5">
    <name type="scientific">Chloropicon primus</name>
    <dbReference type="NCBI Taxonomy" id="1764295"/>
    <lineage>
        <taxon>Eukaryota</taxon>
        <taxon>Viridiplantae</taxon>
        <taxon>Chlorophyta</taxon>
        <taxon>Chloropicophyceae</taxon>
        <taxon>Chloropicales</taxon>
        <taxon>Chloropicaceae</taxon>
        <taxon>Chloropicon</taxon>
    </lineage>
</organism>
<gene>
    <name evidence="4" type="ORF">A3770_08p50520</name>
</gene>
<feature type="repeat" description="PPR" evidence="2">
    <location>
        <begin position="210"/>
        <end position="245"/>
    </location>
</feature>
<dbReference type="NCBIfam" id="TIGR00756">
    <property type="entry name" value="PPR"/>
    <property type="match status" value="3"/>
</dbReference>